<keyword evidence="4" id="KW-1133">Transmembrane helix</keyword>
<dbReference type="Proteomes" id="UP000002964">
    <property type="component" value="Unassembled WGS sequence"/>
</dbReference>
<dbReference type="RefSeq" id="WP_009149734.1">
    <property type="nucleotide sequence ID" value="NZ_CP121471.1"/>
</dbReference>
<evidence type="ECO:0000256" key="2">
    <source>
        <dbReference type="ARBA" id="ARBA00023054"/>
    </source>
</evidence>
<keyword evidence="2 3" id="KW-0175">Coiled coil</keyword>
<evidence type="ECO:0000256" key="3">
    <source>
        <dbReference type="SAM" id="Coils"/>
    </source>
</evidence>
<reference evidence="6" key="1">
    <citation type="submission" date="2011-06" db="EMBL/GenBank/DDBJ databases">
        <authorList>
            <consortium name="US DOE Joint Genome Institute (JGI-PGF)"/>
            <person name="Lucas S."/>
            <person name="Han J."/>
            <person name="Lapidus A."/>
            <person name="Cheng J.-F."/>
            <person name="Goodwin L."/>
            <person name="Pitluck S."/>
            <person name="Peters L."/>
            <person name="Land M.L."/>
            <person name="Hauser L."/>
            <person name="Vogl K."/>
            <person name="Liu Z."/>
            <person name="Overmann J."/>
            <person name="Frigaard N.-U."/>
            <person name="Bryant D.A."/>
            <person name="Woyke T.J."/>
        </authorList>
    </citation>
    <scope>NUCLEOTIDE SEQUENCE [LARGE SCALE GENOMIC DNA]</scope>
    <source>
        <strain evidence="6">970</strain>
    </source>
</reference>
<keyword evidence="6" id="KW-1185">Reference proteome</keyword>
<proteinExistence type="predicted"/>
<dbReference type="InterPro" id="IPR050465">
    <property type="entry name" value="UPF0194_transport"/>
</dbReference>
<dbReference type="NCBIfam" id="TIGR03794">
    <property type="entry name" value="NHLM_micro_HlyD"/>
    <property type="match status" value="1"/>
</dbReference>
<dbReference type="GO" id="GO:0030313">
    <property type="term" value="C:cell envelope"/>
    <property type="evidence" value="ECO:0007669"/>
    <property type="project" value="UniProtKB-SubCell"/>
</dbReference>
<keyword evidence="4" id="KW-0472">Membrane</keyword>
<gene>
    <name evidence="5" type="ORF">Thi970DRAFT_03007</name>
</gene>
<comment type="subcellular location">
    <subcellularLocation>
        <location evidence="1">Cell envelope</location>
    </subcellularLocation>
</comment>
<dbReference type="OrthoDB" id="8439633at2"/>
<protein>
    <submittedName>
        <fullName evidence="5">NHLM bacteriocin system secretion protein</fullName>
    </submittedName>
</protein>
<dbReference type="eggNOG" id="COG1566">
    <property type="taxonomic scope" value="Bacteria"/>
</dbReference>
<dbReference type="HOGENOM" id="CLU_028453_1_0_6"/>
<dbReference type="PANTHER" id="PTHR32347:SF23">
    <property type="entry name" value="BLL5650 PROTEIN"/>
    <property type="match status" value="1"/>
</dbReference>
<dbReference type="PANTHER" id="PTHR32347">
    <property type="entry name" value="EFFLUX SYSTEM COMPONENT YKNX-RELATED"/>
    <property type="match status" value="1"/>
</dbReference>
<evidence type="ECO:0000313" key="6">
    <source>
        <dbReference type="Proteomes" id="UP000002964"/>
    </source>
</evidence>
<reference evidence="5 6" key="2">
    <citation type="submission" date="2011-11" db="EMBL/GenBank/DDBJ databases">
        <authorList>
            <consortium name="US DOE Joint Genome Institute"/>
            <person name="Lucas S."/>
            <person name="Han J."/>
            <person name="Lapidus A."/>
            <person name="Cheng J.-F."/>
            <person name="Goodwin L."/>
            <person name="Pitluck S."/>
            <person name="Peters L."/>
            <person name="Ovchinnikova G."/>
            <person name="Zhang X."/>
            <person name="Detter J.C."/>
            <person name="Han C."/>
            <person name="Tapia R."/>
            <person name="Land M."/>
            <person name="Hauser L."/>
            <person name="Kyrpides N."/>
            <person name="Ivanova N."/>
            <person name="Pagani I."/>
            <person name="Vogl K."/>
            <person name="Liu Z."/>
            <person name="Overmann J."/>
            <person name="Frigaard N.-U."/>
            <person name="Bryant D."/>
            <person name="Woyke T."/>
        </authorList>
    </citation>
    <scope>NUCLEOTIDE SEQUENCE [LARGE SCALE GENOMIC DNA]</scope>
    <source>
        <strain evidence="5 6">970</strain>
    </source>
</reference>
<evidence type="ECO:0000256" key="1">
    <source>
        <dbReference type="ARBA" id="ARBA00004196"/>
    </source>
</evidence>
<feature type="transmembrane region" description="Helical" evidence="4">
    <location>
        <begin position="29"/>
        <end position="48"/>
    </location>
</feature>
<feature type="coiled-coil region" evidence="3">
    <location>
        <begin position="188"/>
        <end position="240"/>
    </location>
</feature>
<dbReference type="EMBL" id="JH603169">
    <property type="protein sequence ID" value="EIC22727.1"/>
    <property type="molecule type" value="Genomic_DNA"/>
</dbReference>
<sequence>MLFRPQVLAKVTDPDQLDQLLSVVRPRHVLGFGVVAAVMVAGLIWSILSTAPVIVGGPGVLLSSAGVAAVTAQGSGHIDAILVQPGDAVTLGQPIARIRQPERLDELEAAEDEARDVNDRYELLQTEFAAQDQLQTDLMARLRAADAERIATLEKQRAVLAKRSEGEARLQGKGMVSAVNQFETAQLLAQVEHEIATARNRMVETSLQQEQDAARRHQELAELRIQSLNLRRRAANLRREYDRDGQVLATATGDLAELGVDVNDPVTPGQVIARLLVDGAEEAPLTAVAYLPAGDGKKVKIDMPARVSPSTVKVELDGYIHGRVIRVAELPSSREGLMRRLKNAVFVDEILSSGTPFEVEVELQRDATTPSGYAWTSGQGPDIPIEPGTLARSEVVVERIHLISLLFPAMEYVYGWFRAL</sequence>
<evidence type="ECO:0000313" key="5">
    <source>
        <dbReference type="EMBL" id="EIC22727.1"/>
    </source>
</evidence>
<accession>H8Z2N4</accession>
<evidence type="ECO:0000256" key="4">
    <source>
        <dbReference type="SAM" id="Phobius"/>
    </source>
</evidence>
<dbReference type="InterPro" id="IPR022275">
    <property type="entry name" value="NHPM_bacteriocin_SS_HylD"/>
</dbReference>
<dbReference type="AlphaFoldDB" id="H8Z2N4"/>
<dbReference type="STRING" id="631362.Thi970DRAFT_03007"/>
<dbReference type="Gene3D" id="2.40.50.100">
    <property type="match status" value="1"/>
</dbReference>
<keyword evidence="4" id="KW-0812">Transmembrane</keyword>
<name>H8Z2N4_9GAMM</name>
<organism evidence="5 6">
    <name type="scientific">Thiorhodovibrio frisius</name>
    <dbReference type="NCBI Taxonomy" id="631362"/>
    <lineage>
        <taxon>Bacteria</taxon>
        <taxon>Pseudomonadati</taxon>
        <taxon>Pseudomonadota</taxon>
        <taxon>Gammaproteobacteria</taxon>
        <taxon>Chromatiales</taxon>
        <taxon>Chromatiaceae</taxon>
        <taxon>Thiorhodovibrio</taxon>
    </lineage>
</organism>